<feature type="signal peptide" evidence="1">
    <location>
        <begin position="1"/>
        <end position="20"/>
    </location>
</feature>
<name>A0A942YCN3_9BACI</name>
<comment type="caution">
    <text evidence="2">The sequence shown here is derived from an EMBL/GenBank/DDBJ whole genome shotgun (WGS) entry which is preliminary data.</text>
</comment>
<dbReference type="PROSITE" id="PS51257">
    <property type="entry name" value="PROKAR_LIPOPROTEIN"/>
    <property type="match status" value="1"/>
</dbReference>
<evidence type="ECO:0000256" key="1">
    <source>
        <dbReference type="SAM" id="SignalP"/>
    </source>
</evidence>
<dbReference type="NCBIfam" id="NF045728">
    <property type="entry name" value="glycosyl_F510_1955"/>
    <property type="match status" value="1"/>
</dbReference>
<dbReference type="AlphaFoldDB" id="A0A942YCN3"/>
<dbReference type="SUPFAM" id="SSF110296">
    <property type="entry name" value="Oligoxyloglucan reducing end-specific cellobiohydrolase"/>
    <property type="match status" value="1"/>
</dbReference>
<accession>A0A942YCN3</accession>
<dbReference type="InterPro" id="IPR054817">
    <property type="entry name" value="Glycosyl_F510_1955-like"/>
</dbReference>
<feature type="chain" id="PRO_5044697384" description="Sortilin N-terminal domain-containing protein" evidence="1">
    <location>
        <begin position="21"/>
        <end position="324"/>
    </location>
</feature>
<keyword evidence="4" id="KW-1185">Reference proteome</keyword>
<dbReference type="EMBL" id="JAGYPE010000005">
    <property type="protein sequence ID" value="MBS4184900.1"/>
    <property type="molecule type" value="Genomic_DNA"/>
</dbReference>
<gene>
    <name evidence="3" type="ORF">KHB02_013150</name>
    <name evidence="2" type="ORF">KHB02_26330</name>
</gene>
<proteinExistence type="predicted"/>
<organism evidence="2">
    <name type="scientific">Neobacillus citreus</name>
    <dbReference type="NCBI Taxonomy" id="2833578"/>
    <lineage>
        <taxon>Bacteria</taxon>
        <taxon>Bacillati</taxon>
        <taxon>Bacillota</taxon>
        <taxon>Bacilli</taxon>
        <taxon>Bacillales</taxon>
        <taxon>Bacillaceae</taxon>
        <taxon>Neobacillus</taxon>
    </lineage>
</organism>
<reference evidence="2" key="1">
    <citation type="submission" date="2021-05" db="EMBL/GenBank/DDBJ databases">
        <title>Novel Bacillus species.</title>
        <authorList>
            <person name="Liu G."/>
        </authorList>
    </citation>
    <scope>NUCLEOTIDE SEQUENCE</scope>
    <source>
        <strain evidence="2 4">FJAT-50051</strain>
    </source>
</reference>
<dbReference type="CDD" id="cd15482">
    <property type="entry name" value="Sialidase_non-viral"/>
    <property type="match status" value="1"/>
</dbReference>
<evidence type="ECO:0008006" key="5">
    <source>
        <dbReference type="Google" id="ProtNLM"/>
    </source>
</evidence>
<evidence type="ECO:0000313" key="4">
    <source>
        <dbReference type="Proteomes" id="UP000677265"/>
    </source>
</evidence>
<dbReference type="InterPro" id="IPR015943">
    <property type="entry name" value="WD40/YVTN_repeat-like_dom_sf"/>
</dbReference>
<evidence type="ECO:0000313" key="2">
    <source>
        <dbReference type="EMBL" id="MBS4184900.1"/>
    </source>
</evidence>
<dbReference type="Proteomes" id="UP000677265">
    <property type="component" value="Unassembled WGS sequence"/>
</dbReference>
<dbReference type="Gene3D" id="2.130.10.10">
    <property type="entry name" value="YVTN repeat-like/Quinoprotein amine dehydrogenase"/>
    <property type="match status" value="2"/>
</dbReference>
<dbReference type="RefSeq" id="WP_213144784.1">
    <property type="nucleotide sequence ID" value="NZ_JAGYPE020000021.1"/>
</dbReference>
<sequence length="324" mass="35870">MKGHKLIYFTILIVFILAAAGCTNNTKESKKTEQDQKTAVLPKFDVTAAKSIKVNRIYGIGYPGNDNALYVAAGNGLKIYKEPNWFETTTNRHQYMGFQAVEDGFISSGHPQKGTGLKNPLGLVKSDNKGETLKKLAFYGKGNYVFMASSYSGKGLYVISDQETDQLNTGVNYSKDNGQTWQPSKFKDFQADSLGMMAVHPVNGDIMAMSTRSGIYYSTDNGNTMKLVTEPFMVTALTFAGDSLLFCSVENDKILLKTLDPATAEQTNIAIPFLDYDNPITYLAVNPKNPNQMAFTTYKNDLYESPDGGKTWNNLFLKGEKEQE</sequence>
<protein>
    <recommendedName>
        <fullName evidence="5">Sortilin N-terminal domain-containing protein</fullName>
    </recommendedName>
</protein>
<dbReference type="EMBL" id="JAGYPE020000021">
    <property type="protein sequence ID" value="MCH6266470.1"/>
    <property type="molecule type" value="Genomic_DNA"/>
</dbReference>
<evidence type="ECO:0000313" key="3">
    <source>
        <dbReference type="EMBL" id="MCH6266470.1"/>
    </source>
</evidence>
<keyword evidence="1" id="KW-0732">Signal</keyword>